<reference evidence="1" key="1">
    <citation type="journal article" date="2023" name="Mol. Phylogenet. Evol.">
        <title>Genome-scale phylogeny and comparative genomics of the fungal order Sordariales.</title>
        <authorList>
            <person name="Hensen N."/>
            <person name="Bonometti L."/>
            <person name="Westerberg I."/>
            <person name="Brannstrom I.O."/>
            <person name="Guillou S."/>
            <person name="Cros-Aarteil S."/>
            <person name="Calhoun S."/>
            <person name="Haridas S."/>
            <person name="Kuo A."/>
            <person name="Mondo S."/>
            <person name="Pangilinan J."/>
            <person name="Riley R."/>
            <person name="LaButti K."/>
            <person name="Andreopoulos B."/>
            <person name="Lipzen A."/>
            <person name="Chen C."/>
            <person name="Yan M."/>
            <person name="Daum C."/>
            <person name="Ng V."/>
            <person name="Clum A."/>
            <person name="Steindorff A."/>
            <person name="Ohm R.A."/>
            <person name="Martin F."/>
            <person name="Silar P."/>
            <person name="Natvig D.O."/>
            <person name="Lalanne C."/>
            <person name="Gautier V."/>
            <person name="Ament-Velasquez S.L."/>
            <person name="Kruys A."/>
            <person name="Hutchinson M.I."/>
            <person name="Powell A.J."/>
            <person name="Barry K."/>
            <person name="Miller A.N."/>
            <person name="Grigoriev I.V."/>
            <person name="Debuchy R."/>
            <person name="Gladieux P."/>
            <person name="Hiltunen Thoren M."/>
            <person name="Johannesson H."/>
        </authorList>
    </citation>
    <scope>NUCLEOTIDE SEQUENCE</scope>
    <source>
        <strain evidence="1">FGSC 1904</strain>
    </source>
</reference>
<evidence type="ECO:0000313" key="2">
    <source>
        <dbReference type="Proteomes" id="UP001281003"/>
    </source>
</evidence>
<gene>
    <name evidence="1" type="ORF">B0T20DRAFT_474811</name>
</gene>
<comment type="caution">
    <text evidence="1">The sequence shown here is derived from an EMBL/GenBank/DDBJ whole genome shotgun (WGS) entry which is preliminary data.</text>
</comment>
<organism evidence="1 2">
    <name type="scientific">Sordaria brevicollis</name>
    <dbReference type="NCBI Taxonomy" id="83679"/>
    <lineage>
        <taxon>Eukaryota</taxon>
        <taxon>Fungi</taxon>
        <taxon>Dikarya</taxon>
        <taxon>Ascomycota</taxon>
        <taxon>Pezizomycotina</taxon>
        <taxon>Sordariomycetes</taxon>
        <taxon>Sordariomycetidae</taxon>
        <taxon>Sordariales</taxon>
        <taxon>Sordariaceae</taxon>
        <taxon>Sordaria</taxon>
    </lineage>
</organism>
<dbReference type="EMBL" id="JAUTDP010000001">
    <property type="protein sequence ID" value="KAK3403008.1"/>
    <property type="molecule type" value="Genomic_DNA"/>
</dbReference>
<protein>
    <submittedName>
        <fullName evidence="1">Uncharacterized protein</fullName>
    </submittedName>
</protein>
<name>A0AAE0PN36_SORBR</name>
<evidence type="ECO:0000313" key="1">
    <source>
        <dbReference type="EMBL" id="KAK3403008.1"/>
    </source>
</evidence>
<dbReference type="Proteomes" id="UP001281003">
    <property type="component" value="Unassembled WGS sequence"/>
</dbReference>
<dbReference type="AlphaFoldDB" id="A0AAE0PN36"/>
<keyword evidence="2" id="KW-1185">Reference proteome</keyword>
<sequence>MITTLLGWPAAAVAQRHGRGPGHMTTRALRAHDLNLMIPTSNLRSTIGTRNIYIGPDETGAPTHHHIPPSQPSMAHDLSLWLIIPTWNWDRLPARYETRKP</sequence>
<reference evidence="1" key="2">
    <citation type="submission" date="2023-07" db="EMBL/GenBank/DDBJ databases">
        <authorList>
            <consortium name="Lawrence Berkeley National Laboratory"/>
            <person name="Haridas S."/>
            <person name="Hensen N."/>
            <person name="Bonometti L."/>
            <person name="Westerberg I."/>
            <person name="Brannstrom I.O."/>
            <person name="Guillou S."/>
            <person name="Cros-Aarteil S."/>
            <person name="Calhoun S."/>
            <person name="Kuo A."/>
            <person name="Mondo S."/>
            <person name="Pangilinan J."/>
            <person name="Riley R."/>
            <person name="LaButti K."/>
            <person name="Andreopoulos B."/>
            <person name="Lipzen A."/>
            <person name="Chen C."/>
            <person name="Yanf M."/>
            <person name="Daum C."/>
            <person name="Ng V."/>
            <person name="Clum A."/>
            <person name="Steindorff A."/>
            <person name="Ohm R."/>
            <person name="Martin F."/>
            <person name="Silar P."/>
            <person name="Natvig D."/>
            <person name="Lalanne C."/>
            <person name="Gautier V."/>
            <person name="Ament-velasquez S.L."/>
            <person name="Kruys A."/>
            <person name="Hutchinson M.I."/>
            <person name="Powell A.J."/>
            <person name="Barry K."/>
            <person name="Miller A.N."/>
            <person name="Grigoriev I.V."/>
            <person name="Debuchy R."/>
            <person name="Gladieux P."/>
            <person name="Thoren M.H."/>
            <person name="Johannesson H."/>
        </authorList>
    </citation>
    <scope>NUCLEOTIDE SEQUENCE</scope>
    <source>
        <strain evidence="1">FGSC 1904</strain>
    </source>
</reference>
<accession>A0AAE0PN36</accession>
<proteinExistence type="predicted"/>